<sequence>MTKKKWTMKELTDEKIDAQIAKAKDAWIQASLVEPRAKSVVYNQSEDKIVITLTNGDYVGLSPKLIEGLGEASPKELENVHLSGRGDSVHWEDLDVDYSIPGLVSGILGTKAWMAELGRKGGKKTSVTKAVAARENGKKGGRPRKSSTSTPT</sequence>
<dbReference type="EMBL" id="JBHFNR010000215">
    <property type="protein sequence ID" value="MFB2896826.1"/>
    <property type="molecule type" value="Genomic_DNA"/>
</dbReference>
<comment type="caution">
    <text evidence="2">The sequence shown here is derived from an EMBL/GenBank/DDBJ whole genome shotgun (WGS) entry which is preliminary data.</text>
</comment>
<evidence type="ECO:0000313" key="2">
    <source>
        <dbReference type="EMBL" id="MFB2896826.1"/>
    </source>
</evidence>
<feature type="region of interest" description="Disordered" evidence="1">
    <location>
        <begin position="119"/>
        <end position="152"/>
    </location>
</feature>
<protein>
    <submittedName>
        <fullName evidence="2">DUF2442 domain-containing protein</fullName>
    </submittedName>
</protein>
<reference evidence="2 3" key="1">
    <citation type="submission" date="2024-09" db="EMBL/GenBank/DDBJ databases">
        <title>Floridaenema gen nov. (Aerosakkonemataceae, Aerosakkonematales ord. nov., Cyanobacteria) from benthic tropical and subtropical fresh waters, with the description of four new species.</title>
        <authorList>
            <person name="Moretto J.A."/>
            <person name="Berthold D.E."/>
            <person name="Lefler F.W."/>
            <person name="Huang I.-S."/>
            <person name="Laughinghouse H. IV."/>
        </authorList>
    </citation>
    <scope>NUCLEOTIDE SEQUENCE [LARGE SCALE GENOMIC DNA]</scope>
    <source>
        <strain evidence="2 3">BLCC-F50</strain>
    </source>
</reference>
<accession>A0ABV4XYR5</accession>
<dbReference type="InterPro" id="IPR018841">
    <property type="entry name" value="DUF2442"/>
</dbReference>
<evidence type="ECO:0000313" key="3">
    <source>
        <dbReference type="Proteomes" id="UP001576784"/>
    </source>
</evidence>
<organism evidence="2 3">
    <name type="scientific">Floridaenema flaviceps BLCC-F50</name>
    <dbReference type="NCBI Taxonomy" id="3153642"/>
    <lineage>
        <taxon>Bacteria</taxon>
        <taxon>Bacillati</taxon>
        <taxon>Cyanobacteriota</taxon>
        <taxon>Cyanophyceae</taxon>
        <taxon>Oscillatoriophycideae</taxon>
        <taxon>Aerosakkonematales</taxon>
        <taxon>Aerosakkonemataceae</taxon>
        <taxon>Floridanema</taxon>
        <taxon>Floridanema flaviceps</taxon>
    </lineage>
</organism>
<dbReference type="Gene3D" id="3.30.2020.40">
    <property type="entry name" value="Uncharacterised protein PF10387, DUF2442"/>
    <property type="match status" value="1"/>
</dbReference>
<dbReference type="Pfam" id="PF10387">
    <property type="entry name" value="DUF2442"/>
    <property type="match status" value="1"/>
</dbReference>
<evidence type="ECO:0000256" key="1">
    <source>
        <dbReference type="SAM" id="MobiDB-lite"/>
    </source>
</evidence>
<dbReference type="Proteomes" id="UP001576784">
    <property type="component" value="Unassembled WGS sequence"/>
</dbReference>
<dbReference type="RefSeq" id="WP_413266443.1">
    <property type="nucleotide sequence ID" value="NZ_JBHFNR010000215.1"/>
</dbReference>
<name>A0ABV4XYR5_9CYAN</name>
<keyword evidence="3" id="KW-1185">Reference proteome</keyword>
<gene>
    <name evidence="2" type="ORF">ACE1CI_28270</name>
</gene>
<proteinExistence type="predicted"/>